<organism evidence="2 3">
    <name type="scientific">Setaria digitata</name>
    <dbReference type="NCBI Taxonomy" id="48799"/>
    <lineage>
        <taxon>Eukaryota</taxon>
        <taxon>Metazoa</taxon>
        <taxon>Ecdysozoa</taxon>
        <taxon>Nematoda</taxon>
        <taxon>Chromadorea</taxon>
        <taxon>Rhabditida</taxon>
        <taxon>Spirurina</taxon>
        <taxon>Spiruromorpha</taxon>
        <taxon>Filarioidea</taxon>
        <taxon>Setariidae</taxon>
        <taxon>Setaria</taxon>
    </lineage>
</organism>
<feature type="region of interest" description="Disordered" evidence="1">
    <location>
        <begin position="1"/>
        <end position="34"/>
    </location>
</feature>
<evidence type="ECO:0000256" key="1">
    <source>
        <dbReference type="SAM" id="MobiDB-lite"/>
    </source>
</evidence>
<dbReference type="WBParaSite" id="sdigi.contig24.g1998.t1">
    <property type="protein sequence ID" value="sdigi.contig24.g1998.t1"/>
    <property type="gene ID" value="sdigi.contig24.g1998"/>
</dbReference>
<dbReference type="AlphaFoldDB" id="A0A915PM01"/>
<accession>A0A915PM01</accession>
<dbReference type="GO" id="GO:0006396">
    <property type="term" value="P:RNA processing"/>
    <property type="evidence" value="ECO:0007669"/>
    <property type="project" value="InterPro"/>
</dbReference>
<proteinExistence type="predicted"/>
<sequence>MANTNTEASRSSETSSTVHQHPSTSLERRRRLHADQRAQLMYRRIATEKEAEKKRRLLEREKRQKKLQDNTESYTRLFSLWFDSNSIGGFMKDGKTKSPKPNEFHYRCNYLYKAATLLSSQSSNENGLETLSRLYLHEMKELCLVEMIRLEKDFARTICKRCKNVFVARLDGTQSIAVRFALCGSYSVFVLLYELKNVPKRISAKTRPEVTVGELRL</sequence>
<dbReference type="Pfam" id="PF04032">
    <property type="entry name" value="Rpr2"/>
    <property type="match status" value="1"/>
</dbReference>
<reference evidence="3" key="1">
    <citation type="submission" date="2022-11" db="UniProtKB">
        <authorList>
            <consortium name="WormBaseParasite"/>
        </authorList>
    </citation>
    <scope>IDENTIFICATION</scope>
</reference>
<evidence type="ECO:0000313" key="2">
    <source>
        <dbReference type="Proteomes" id="UP000887581"/>
    </source>
</evidence>
<name>A0A915PM01_9BILA</name>
<protein>
    <submittedName>
        <fullName evidence="3">Uncharacterized protein</fullName>
    </submittedName>
</protein>
<feature type="compositionally biased region" description="Low complexity" evidence="1">
    <location>
        <begin position="1"/>
        <end position="17"/>
    </location>
</feature>
<keyword evidence="2" id="KW-1185">Reference proteome</keyword>
<dbReference type="InterPro" id="IPR007175">
    <property type="entry name" value="Rpr2/Snm1/Rpp21"/>
</dbReference>
<dbReference type="Proteomes" id="UP000887581">
    <property type="component" value="Unplaced"/>
</dbReference>
<evidence type="ECO:0000313" key="3">
    <source>
        <dbReference type="WBParaSite" id="sdigi.contig24.g1998.t1"/>
    </source>
</evidence>